<dbReference type="CDD" id="cd00082">
    <property type="entry name" value="HisKA"/>
    <property type="match status" value="1"/>
</dbReference>
<evidence type="ECO:0000256" key="16">
    <source>
        <dbReference type="ARBA" id="ARBA00023306"/>
    </source>
</evidence>
<name>A0A931H6F0_9BURK</name>
<proteinExistence type="predicted"/>
<evidence type="ECO:0000259" key="25">
    <source>
        <dbReference type="PROSITE" id="PS50113"/>
    </source>
</evidence>
<protein>
    <recommendedName>
        <fullName evidence="18">Virulence sensor protein BvgS</fullName>
        <ecNumber evidence="3">2.7.13.3</ecNumber>
    </recommendedName>
</protein>
<dbReference type="SUPFAM" id="SSF52172">
    <property type="entry name" value="CheY-like"/>
    <property type="match status" value="2"/>
</dbReference>
<evidence type="ECO:0000256" key="14">
    <source>
        <dbReference type="ARBA" id="ARBA00023026"/>
    </source>
</evidence>
<evidence type="ECO:0000259" key="23">
    <source>
        <dbReference type="PROSITE" id="PS50110"/>
    </source>
</evidence>
<feature type="region of interest" description="Disordered" evidence="21">
    <location>
        <begin position="1"/>
        <end position="21"/>
    </location>
</feature>
<dbReference type="SMART" id="SM00387">
    <property type="entry name" value="HATPase_c"/>
    <property type="match status" value="1"/>
</dbReference>
<dbReference type="CDD" id="cd00130">
    <property type="entry name" value="PAS"/>
    <property type="match status" value="2"/>
</dbReference>
<feature type="modified residue" description="4-aspartylphosphate" evidence="20">
    <location>
        <position position="713"/>
    </location>
</feature>
<feature type="domain" description="HPt" evidence="26">
    <location>
        <begin position="969"/>
        <end position="1063"/>
    </location>
</feature>
<evidence type="ECO:0000256" key="19">
    <source>
        <dbReference type="PROSITE-ProRule" id="PRU00110"/>
    </source>
</evidence>
<dbReference type="InterPro" id="IPR036097">
    <property type="entry name" value="HisK_dim/P_sf"/>
</dbReference>
<dbReference type="PANTHER" id="PTHR45339">
    <property type="entry name" value="HYBRID SIGNAL TRANSDUCTION HISTIDINE KINASE J"/>
    <property type="match status" value="1"/>
</dbReference>
<dbReference type="CDD" id="cd17546">
    <property type="entry name" value="REC_hyHK_CKI1_RcsC-like"/>
    <property type="match status" value="2"/>
</dbReference>
<evidence type="ECO:0000256" key="3">
    <source>
        <dbReference type="ARBA" id="ARBA00012438"/>
    </source>
</evidence>
<keyword evidence="10" id="KW-0418">Kinase</keyword>
<dbReference type="Pfam" id="PF02518">
    <property type="entry name" value="HATPase_c"/>
    <property type="match status" value="1"/>
</dbReference>
<feature type="domain" description="PAS" evidence="24">
    <location>
        <begin position="166"/>
        <end position="196"/>
    </location>
</feature>
<evidence type="ECO:0000259" key="24">
    <source>
        <dbReference type="PROSITE" id="PS50112"/>
    </source>
</evidence>
<dbReference type="PROSITE" id="PS50113">
    <property type="entry name" value="PAC"/>
    <property type="match status" value="2"/>
</dbReference>
<feature type="region of interest" description="Disordered" evidence="21">
    <location>
        <begin position="927"/>
        <end position="953"/>
    </location>
</feature>
<dbReference type="Pfam" id="PF01627">
    <property type="entry name" value="Hpt"/>
    <property type="match status" value="1"/>
</dbReference>
<reference evidence="27" key="1">
    <citation type="submission" date="2020-11" db="EMBL/GenBank/DDBJ databases">
        <title>Bacterial whole genome sequence for Caenimonas sp. DR4.4.</title>
        <authorList>
            <person name="Le V."/>
            <person name="Ko S.-R."/>
            <person name="Ahn C.-Y."/>
            <person name="Oh H.-M."/>
        </authorList>
    </citation>
    <scope>NUCLEOTIDE SEQUENCE</scope>
    <source>
        <strain evidence="27">DR4.4</strain>
    </source>
</reference>
<dbReference type="PROSITE" id="PS50110">
    <property type="entry name" value="RESPONSE_REGULATORY"/>
    <property type="match status" value="2"/>
</dbReference>
<evidence type="ECO:0000256" key="21">
    <source>
        <dbReference type="SAM" id="MobiDB-lite"/>
    </source>
</evidence>
<keyword evidence="15" id="KW-0472">Membrane</keyword>
<dbReference type="Gene3D" id="3.30.450.20">
    <property type="entry name" value="PAS domain"/>
    <property type="match status" value="3"/>
</dbReference>
<evidence type="ECO:0000256" key="18">
    <source>
        <dbReference type="ARBA" id="ARBA00070152"/>
    </source>
</evidence>
<dbReference type="InterPro" id="IPR004358">
    <property type="entry name" value="Sig_transdc_His_kin-like_C"/>
</dbReference>
<evidence type="ECO:0000256" key="13">
    <source>
        <dbReference type="ARBA" id="ARBA00023012"/>
    </source>
</evidence>
<feature type="domain" description="Response regulatory" evidence="23">
    <location>
        <begin position="806"/>
        <end position="922"/>
    </location>
</feature>
<dbReference type="PROSITE" id="PS50109">
    <property type="entry name" value="HIS_KIN"/>
    <property type="match status" value="1"/>
</dbReference>
<keyword evidence="6" id="KW-0808">Transferase</keyword>
<dbReference type="Gene3D" id="1.20.120.160">
    <property type="entry name" value="HPT domain"/>
    <property type="match status" value="1"/>
</dbReference>
<evidence type="ECO:0000256" key="7">
    <source>
        <dbReference type="ARBA" id="ARBA00022692"/>
    </source>
</evidence>
<dbReference type="FunFam" id="1.10.287.130:FF:000038">
    <property type="entry name" value="Sensory transduction histidine kinase"/>
    <property type="match status" value="1"/>
</dbReference>
<dbReference type="Gene3D" id="3.30.565.10">
    <property type="entry name" value="Histidine kinase-like ATPase, C-terminal domain"/>
    <property type="match status" value="1"/>
</dbReference>
<feature type="compositionally biased region" description="Low complexity" evidence="21">
    <location>
        <begin position="927"/>
        <end position="945"/>
    </location>
</feature>
<dbReference type="Gene3D" id="1.10.287.130">
    <property type="match status" value="1"/>
</dbReference>
<comment type="subcellular location">
    <subcellularLocation>
        <location evidence="2">Cell membrane</location>
        <topology evidence="2">Multi-pass membrane protein</topology>
    </subcellularLocation>
</comment>
<keyword evidence="16" id="KW-0131">Cell cycle</keyword>
<comment type="catalytic activity">
    <reaction evidence="1">
        <text>ATP + protein L-histidine = ADP + protein N-phospho-L-histidine.</text>
        <dbReference type="EC" id="2.7.13.3"/>
    </reaction>
</comment>
<dbReference type="InterPro" id="IPR001789">
    <property type="entry name" value="Sig_transdc_resp-reg_receiver"/>
</dbReference>
<gene>
    <name evidence="27" type="ORF">I5803_15905</name>
</gene>
<dbReference type="PROSITE" id="PS50112">
    <property type="entry name" value="PAS"/>
    <property type="match status" value="2"/>
</dbReference>
<evidence type="ECO:0000256" key="2">
    <source>
        <dbReference type="ARBA" id="ARBA00004651"/>
    </source>
</evidence>
<dbReference type="SUPFAM" id="SSF55785">
    <property type="entry name" value="PYP-like sensor domain (PAS domain)"/>
    <property type="match status" value="3"/>
</dbReference>
<dbReference type="InterPro" id="IPR005467">
    <property type="entry name" value="His_kinase_dom"/>
</dbReference>
<keyword evidence="9" id="KW-0547">Nucleotide-binding</keyword>
<keyword evidence="5 20" id="KW-0597">Phosphoprotein</keyword>
<dbReference type="Pfam" id="PF13426">
    <property type="entry name" value="PAS_9"/>
    <property type="match status" value="1"/>
</dbReference>
<dbReference type="PANTHER" id="PTHR45339:SF1">
    <property type="entry name" value="HYBRID SIGNAL TRANSDUCTION HISTIDINE KINASE J"/>
    <property type="match status" value="1"/>
</dbReference>
<evidence type="ECO:0000259" key="22">
    <source>
        <dbReference type="PROSITE" id="PS50109"/>
    </source>
</evidence>
<evidence type="ECO:0000256" key="11">
    <source>
        <dbReference type="ARBA" id="ARBA00022840"/>
    </source>
</evidence>
<dbReference type="PROSITE" id="PS50894">
    <property type="entry name" value="HPT"/>
    <property type="match status" value="1"/>
</dbReference>
<keyword evidence="7" id="KW-0812">Transmembrane</keyword>
<dbReference type="SUPFAM" id="SSF55874">
    <property type="entry name" value="ATPase domain of HSP90 chaperone/DNA topoisomerase II/histidine kinase"/>
    <property type="match status" value="1"/>
</dbReference>
<evidence type="ECO:0000256" key="4">
    <source>
        <dbReference type="ARBA" id="ARBA00022475"/>
    </source>
</evidence>
<keyword evidence="13" id="KW-0902">Two-component regulatory system</keyword>
<comment type="function">
    <text evidence="17">Member of the two-component regulatory system BvgS/BvgA. Phosphorylates BvgA via a four-step phosphorelay in response to environmental signals.</text>
</comment>
<dbReference type="InterPro" id="IPR036890">
    <property type="entry name" value="HATPase_C_sf"/>
</dbReference>
<accession>A0A931H6F0</accession>
<evidence type="ECO:0000256" key="9">
    <source>
        <dbReference type="ARBA" id="ARBA00022741"/>
    </source>
</evidence>
<dbReference type="EC" id="2.7.13.3" evidence="3"/>
<dbReference type="InterPro" id="IPR000014">
    <property type="entry name" value="PAS"/>
</dbReference>
<dbReference type="GO" id="GO:0005886">
    <property type="term" value="C:plasma membrane"/>
    <property type="evidence" value="ECO:0007669"/>
    <property type="project" value="UniProtKB-SubCell"/>
</dbReference>
<dbReference type="InterPro" id="IPR011006">
    <property type="entry name" value="CheY-like_superfamily"/>
</dbReference>
<evidence type="ECO:0000256" key="1">
    <source>
        <dbReference type="ARBA" id="ARBA00000085"/>
    </source>
</evidence>
<dbReference type="InterPro" id="IPR008207">
    <property type="entry name" value="Sig_transdc_His_kin_Hpt_dom"/>
</dbReference>
<dbReference type="Pfam" id="PF00072">
    <property type="entry name" value="Response_reg"/>
    <property type="match status" value="2"/>
</dbReference>
<dbReference type="SMART" id="SM00448">
    <property type="entry name" value="REC"/>
    <property type="match status" value="2"/>
</dbReference>
<dbReference type="SMART" id="SM00388">
    <property type="entry name" value="HisKA"/>
    <property type="match status" value="1"/>
</dbReference>
<dbReference type="GO" id="GO:0005524">
    <property type="term" value="F:ATP binding"/>
    <property type="evidence" value="ECO:0007669"/>
    <property type="project" value="UniProtKB-KW"/>
</dbReference>
<feature type="domain" description="PAC" evidence="25">
    <location>
        <begin position="226"/>
        <end position="276"/>
    </location>
</feature>
<comment type="caution">
    <text evidence="27">The sequence shown here is derived from an EMBL/GenBank/DDBJ whole genome shotgun (WGS) entry which is preliminary data.</text>
</comment>
<evidence type="ECO:0000256" key="6">
    <source>
        <dbReference type="ARBA" id="ARBA00022679"/>
    </source>
</evidence>
<dbReference type="EMBL" id="JADWYS010000001">
    <property type="protein sequence ID" value="MBG9389515.1"/>
    <property type="molecule type" value="Genomic_DNA"/>
</dbReference>
<evidence type="ECO:0000259" key="26">
    <source>
        <dbReference type="PROSITE" id="PS50894"/>
    </source>
</evidence>
<evidence type="ECO:0000256" key="10">
    <source>
        <dbReference type="ARBA" id="ARBA00022777"/>
    </source>
</evidence>
<evidence type="ECO:0000256" key="20">
    <source>
        <dbReference type="PROSITE-ProRule" id="PRU00169"/>
    </source>
</evidence>
<keyword evidence="4" id="KW-1003">Cell membrane</keyword>
<dbReference type="SMART" id="SM00091">
    <property type="entry name" value="PAS"/>
    <property type="match status" value="3"/>
</dbReference>
<feature type="modified residue" description="4-aspartylphosphate" evidence="20">
    <location>
        <position position="855"/>
    </location>
</feature>
<feature type="domain" description="PAC" evidence="25">
    <location>
        <begin position="350"/>
        <end position="402"/>
    </location>
</feature>
<evidence type="ECO:0000313" key="27">
    <source>
        <dbReference type="EMBL" id="MBG9389515.1"/>
    </source>
</evidence>
<dbReference type="Pfam" id="PF00512">
    <property type="entry name" value="HisKA"/>
    <property type="match status" value="1"/>
</dbReference>
<dbReference type="FunFam" id="3.30.565.10:FF:000010">
    <property type="entry name" value="Sensor histidine kinase RcsC"/>
    <property type="match status" value="1"/>
</dbReference>
<evidence type="ECO:0000256" key="8">
    <source>
        <dbReference type="ARBA" id="ARBA00022729"/>
    </source>
</evidence>
<dbReference type="InterPro" id="IPR003661">
    <property type="entry name" value="HisK_dim/P_dom"/>
</dbReference>
<feature type="domain" description="Histidine kinase" evidence="22">
    <location>
        <begin position="420"/>
        <end position="641"/>
    </location>
</feature>
<evidence type="ECO:0000256" key="17">
    <source>
        <dbReference type="ARBA" id="ARBA00058004"/>
    </source>
</evidence>
<dbReference type="PRINTS" id="PR00344">
    <property type="entry name" value="BCTRLSENSOR"/>
</dbReference>
<dbReference type="GO" id="GO:0000155">
    <property type="term" value="F:phosphorelay sensor kinase activity"/>
    <property type="evidence" value="ECO:0007669"/>
    <property type="project" value="InterPro"/>
</dbReference>
<sequence length="1077" mass="118561">MDRAQDLSEPPAATGYEPAPQEELARQHHAYEMLVSTLDATSDGILSLKYADESVYFNIRFAQLWHVPEERLGELDSQALAEFMASQVREPQEYLAHVQRRRANPHAEDLSLIELKDGRVLERHVVPQRSHGKCIGSVITFRDVTQRLRYEEKMLFNQQVLENSGPMFWVDRDSQTIAYVNPAACRHLGYARSELLAMRVPDFDPFYGAEEDRRVVAALASGQGSVEISSRHRRKDGSLRDVDLAIFLTEHADRAVYIVTVKDVTEQKAAEQAKKRQDATLESLINSISDLIFYKDREGRYIGCNTAYAAVVGRPVADIRGHTCRDLFDADTAEAMEARDDLSIRMEREQSAEHWLRMPDGQMALYDTLVSPLWDEYGERQGLLGICRNITERRKVEEEVRRAKEIAEEATRMKSDFLANMSHEIRTPMNAIIGLSHLVLKTDLSQRQRDYIAKVQTSGQHLLGVINDILDFSKVEAGKLDLENTDFELDRLLDNTSSLISEKCHAKGLELVFDVAPDVPANLVGDSLRLGQILLNYANNAVKFTDKGEIVVSIRASERTASHVLLHFRVQDTGIGLTPEQASRLFQSFSQADTSTTRRFGGTGLGLAISKKLAQLLGGDVGVESEHGKGSCFWFSARLGIGTAVRREFVPNPDLRGRRALVVDDNAHARASIVDMLQGMTFLVEEAASGAKAVDMVQDAARGGKPYDVVYLDWRMPGLDGMETARRIRALGLASPPMFLMVTAYGREEVLKEAESAGIQTVLVKPVSPSVLFDTTVGVLGGNRVPLAPAGGAVKDLRLAPVRGARALLVEDNDINQQVARELLEEAGLVVDVAENGLEALRAVQQTSYDIVFMDMQMPVMDGVTATVAIRRIERLSALPVVAMTANAMEQDRRKCRDAGMNDFVVKPIDPEELTAVLLRWARPGRARPGASTPVARPAASSPRAADNDLPDGIAGLDTRAGLSRMLGKKPLYIAMLHRYLAGQAPLVRDLRQALATGDFPTAERLAHTAKAVAGTIGATTVQDRAAALESALHDRRAAGEIEALLAQLEAPLQELLGGLRAFLVRDPAAAREEAVA</sequence>
<keyword evidence="8" id="KW-0732">Signal</keyword>
<evidence type="ECO:0000256" key="15">
    <source>
        <dbReference type="ARBA" id="ARBA00023136"/>
    </source>
</evidence>
<dbReference type="RefSeq" id="WP_196987310.1">
    <property type="nucleotide sequence ID" value="NZ_JADWYS010000001.1"/>
</dbReference>
<dbReference type="Gene3D" id="3.40.50.2300">
    <property type="match status" value="2"/>
</dbReference>
<keyword evidence="14" id="KW-0843">Virulence</keyword>
<dbReference type="CDD" id="cd16922">
    <property type="entry name" value="HATPase_EvgS-ArcB-TorS-like"/>
    <property type="match status" value="1"/>
</dbReference>
<dbReference type="InterPro" id="IPR013656">
    <property type="entry name" value="PAS_4"/>
</dbReference>
<dbReference type="InterPro" id="IPR035965">
    <property type="entry name" value="PAS-like_dom_sf"/>
</dbReference>
<feature type="domain" description="Response regulatory" evidence="23">
    <location>
        <begin position="659"/>
        <end position="780"/>
    </location>
</feature>
<dbReference type="Pfam" id="PF08448">
    <property type="entry name" value="PAS_4"/>
    <property type="match status" value="1"/>
</dbReference>
<evidence type="ECO:0000313" key="28">
    <source>
        <dbReference type="Proteomes" id="UP000651050"/>
    </source>
</evidence>
<dbReference type="InterPro" id="IPR001610">
    <property type="entry name" value="PAC"/>
</dbReference>
<dbReference type="InterPro" id="IPR000700">
    <property type="entry name" value="PAS-assoc_C"/>
</dbReference>
<keyword evidence="12" id="KW-1133">Transmembrane helix</keyword>
<keyword evidence="28" id="KW-1185">Reference proteome</keyword>
<dbReference type="NCBIfam" id="TIGR00229">
    <property type="entry name" value="sensory_box"/>
    <property type="match status" value="2"/>
</dbReference>
<dbReference type="Proteomes" id="UP000651050">
    <property type="component" value="Unassembled WGS sequence"/>
</dbReference>
<dbReference type="AlphaFoldDB" id="A0A931H6F0"/>
<dbReference type="SUPFAM" id="SSF47226">
    <property type="entry name" value="Histidine-containing phosphotransfer domain, HPT domain"/>
    <property type="match status" value="1"/>
</dbReference>
<dbReference type="SMART" id="SM00073">
    <property type="entry name" value="HPT"/>
    <property type="match status" value="1"/>
</dbReference>
<feature type="modified residue" description="Phosphohistidine" evidence="19">
    <location>
        <position position="1008"/>
    </location>
</feature>
<keyword evidence="11" id="KW-0067">ATP-binding</keyword>
<evidence type="ECO:0000256" key="12">
    <source>
        <dbReference type="ARBA" id="ARBA00022989"/>
    </source>
</evidence>
<dbReference type="InterPro" id="IPR003594">
    <property type="entry name" value="HATPase_dom"/>
</dbReference>
<feature type="domain" description="PAS" evidence="24">
    <location>
        <begin position="277"/>
        <end position="349"/>
    </location>
</feature>
<dbReference type="SMART" id="SM00086">
    <property type="entry name" value="PAC"/>
    <property type="match status" value="2"/>
</dbReference>
<dbReference type="SUPFAM" id="SSF47384">
    <property type="entry name" value="Homodimeric domain of signal transducing histidine kinase"/>
    <property type="match status" value="1"/>
</dbReference>
<evidence type="ECO:0000256" key="5">
    <source>
        <dbReference type="ARBA" id="ARBA00022553"/>
    </source>
</evidence>
<organism evidence="27 28">
    <name type="scientific">Caenimonas aquaedulcis</name>
    <dbReference type="NCBI Taxonomy" id="2793270"/>
    <lineage>
        <taxon>Bacteria</taxon>
        <taxon>Pseudomonadati</taxon>
        <taxon>Pseudomonadota</taxon>
        <taxon>Betaproteobacteria</taxon>
        <taxon>Burkholderiales</taxon>
        <taxon>Comamonadaceae</taxon>
        <taxon>Caenimonas</taxon>
    </lineage>
</organism>
<dbReference type="InterPro" id="IPR036641">
    <property type="entry name" value="HPT_dom_sf"/>
</dbReference>